<dbReference type="EMBL" id="JAHLQT010021643">
    <property type="protein sequence ID" value="KAG7167586.1"/>
    <property type="molecule type" value="Genomic_DNA"/>
</dbReference>
<comment type="caution">
    <text evidence="1">The sequence shown here is derived from an EMBL/GenBank/DDBJ whole genome shotgun (WGS) entry which is preliminary data.</text>
</comment>
<evidence type="ECO:0000313" key="2">
    <source>
        <dbReference type="Proteomes" id="UP000747542"/>
    </source>
</evidence>
<keyword evidence="2" id="KW-1185">Reference proteome</keyword>
<reference evidence="1" key="1">
    <citation type="journal article" date="2021" name="Sci. Adv.">
        <title>The American lobster genome reveals insights on longevity, neural, and immune adaptations.</title>
        <authorList>
            <person name="Polinski J.M."/>
            <person name="Zimin A.V."/>
            <person name="Clark K.F."/>
            <person name="Kohn A.B."/>
            <person name="Sadowski N."/>
            <person name="Timp W."/>
            <person name="Ptitsyn A."/>
            <person name="Khanna P."/>
            <person name="Romanova D.Y."/>
            <person name="Williams P."/>
            <person name="Greenwood S.J."/>
            <person name="Moroz L.L."/>
            <person name="Walt D.R."/>
            <person name="Bodnar A.G."/>
        </authorList>
    </citation>
    <scope>NUCLEOTIDE SEQUENCE</scope>
    <source>
        <strain evidence="1">GMGI-L3</strain>
    </source>
</reference>
<dbReference type="Proteomes" id="UP000747542">
    <property type="component" value="Unassembled WGS sequence"/>
</dbReference>
<protein>
    <submittedName>
        <fullName evidence="1">Uncharacterized protein</fullName>
    </submittedName>
</protein>
<gene>
    <name evidence="1" type="ORF">Hamer_G013064</name>
</gene>
<evidence type="ECO:0000313" key="1">
    <source>
        <dbReference type="EMBL" id="KAG7167586.1"/>
    </source>
</evidence>
<accession>A0A8J5MXU9</accession>
<dbReference type="AlphaFoldDB" id="A0A8J5MXU9"/>
<proteinExistence type="predicted"/>
<sequence>MQSSKAKRGSRLRGRKGNLLPKKIIKRFEELSDVSDLKEWHDGVKDTDEQSDLSNETGELSFVQVECNDKKGIKRREPQVRRAAASCSSCISDTPPTCLTFTTVSHLTTKTTPSITRTRPRCDDRRDEEKDSIKRDHVLQRIQLWMTRVPWKISVSC</sequence>
<organism evidence="1 2">
    <name type="scientific">Homarus americanus</name>
    <name type="common">American lobster</name>
    <dbReference type="NCBI Taxonomy" id="6706"/>
    <lineage>
        <taxon>Eukaryota</taxon>
        <taxon>Metazoa</taxon>
        <taxon>Ecdysozoa</taxon>
        <taxon>Arthropoda</taxon>
        <taxon>Crustacea</taxon>
        <taxon>Multicrustacea</taxon>
        <taxon>Malacostraca</taxon>
        <taxon>Eumalacostraca</taxon>
        <taxon>Eucarida</taxon>
        <taxon>Decapoda</taxon>
        <taxon>Pleocyemata</taxon>
        <taxon>Astacidea</taxon>
        <taxon>Nephropoidea</taxon>
        <taxon>Nephropidae</taxon>
        <taxon>Homarus</taxon>
    </lineage>
</organism>
<name>A0A8J5MXU9_HOMAM</name>